<protein>
    <submittedName>
        <fullName evidence="1">Uncharacterized protein</fullName>
    </submittedName>
</protein>
<evidence type="ECO:0000313" key="1">
    <source>
        <dbReference type="EMBL" id="ORJ52555.1"/>
    </source>
</evidence>
<sequence>MNIQISPNYTYEKLESMNVDDFIDIFEDRTRVWLLDTVSHLLELEHGYFAAISLLLTYFEGIAIYLEGRDSQDKSKAFFKKGFVDVFKKSGFDEQLLNKIGSEFYSEARCGFFHDGMFRNKILISFMKKEALTITFPKIDGILDLNGNIESIIVNPKSFFDSINFHFESFISDLKNKTNIDLRSKFEGACLVKWKPTEPGPIVGFEEPK</sequence>
<dbReference type="AlphaFoldDB" id="A0A1X0XI41"/>
<dbReference type="RefSeq" id="WP_085011950.1">
    <property type="nucleotide sequence ID" value="NZ_NAAD01000052.1"/>
</dbReference>
<proteinExistence type="predicted"/>
<dbReference type="OrthoDB" id="7062433at2"/>
<name>A0A1X0XI41_9BACT</name>
<dbReference type="Proteomes" id="UP000193136">
    <property type="component" value="Unassembled WGS sequence"/>
</dbReference>
<evidence type="ECO:0000313" key="2">
    <source>
        <dbReference type="Proteomes" id="UP000193136"/>
    </source>
</evidence>
<organism evidence="1 2">
    <name type="scientific">Geothermobacter hydrogeniphilus</name>
    <dbReference type="NCBI Taxonomy" id="1969733"/>
    <lineage>
        <taxon>Bacteria</taxon>
        <taxon>Pseudomonadati</taxon>
        <taxon>Thermodesulfobacteriota</taxon>
        <taxon>Desulfuromonadia</taxon>
        <taxon>Desulfuromonadales</taxon>
        <taxon>Geothermobacteraceae</taxon>
        <taxon>Geothermobacter</taxon>
    </lineage>
</organism>
<dbReference type="EMBL" id="NAAD01000052">
    <property type="protein sequence ID" value="ORJ52555.1"/>
    <property type="molecule type" value="Genomic_DNA"/>
</dbReference>
<comment type="caution">
    <text evidence="1">The sequence shown here is derived from an EMBL/GenBank/DDBJ whole genome shotgun (WGS) entry which is preliminary data.</text>
</comment>
<gene>
    <name evidence="1" type="ORF">B5V00_16735</name>
</gene>
<reference evidence="1 2" key="1">
    <citation type="submission" date="2017-03" db="EMBL/GenBank/DDBJ databases">
        <title>Genome sequence of Geothermobacter sp. EPR-M, Deep-Sea Iron Reducer.</title>
        <authorList>
            <person name="Tully B."/>
            <person name="Savalia P."/>
            <person name="Abuyen K."/>
            <person name="Baughan C."/>
            <person name="Romero E."/>
            <person name="Ronkowski C."/>
            <person name="Torres B."/>
            <person name="Tremblay J."/>
            <person name="Trujillo A."/>
            <person name="Tyler M."/>
            <person name="Perez-Rodriguez I."/>
            <person name="Amend J."/>
        </authorList>
    </citation>
    <scope>NUCLEOTIDE SEQUENCE [LARGE SCALE GENOMIC DNA]</scope>
    <source>
        <strain evidence="1 2">EPR-M</strain>
    </source>
</reference>
<accession>A0A1X0XI41</accession>
<keyword evidence="2" id="KW-1185">Reference proteome</keyword>